<keyword evidence="12" id="KW-1185">Reference proteome</keyword>
<evidence type="ECO:0000259" key="10">
    <source>
        <dbReference type="SMART" id="SM00474"/>
    </source>
</evidence>
<keyword evidence="3" id="KW-0479">Metal-binding</keyword>
<evidence type="ECO:0000256" key="9">
    <source>
        <dbReference type="ARBA" id="ARBA00042761"/>
    </source>
</evidence>
<keyword evidence="4" id="KW-0378">Hydrolase</keyword>
<evidence type="ECO:0000256" key="3">
    <source>
        <dbReference type="ARBA" id="ARBA00022723"/>
    </source>
</evidence>
<evidence type="ECO:0000256" key="1">
    <source>
        <dbReference type="ARBA" id="ARBA00004123"/>
    </source>
</evidence>
<evidence type="ECO:0000256" key="5">
    <source>
        <dbReference type="ARBA" id="ARBA00022839"/>
    </source>
</evidence>
<sequence length="293" mass="32682">MQSSDPPACPCAVEDDDFYWDDAAEAELQAIEAAYAAESAKRRRLPDWSSTAARPSPPFRPRHIPVLAAASPSSVLPPPTCGGIVKARHQQIAFSGKIVYCRTRSEVEKATAEIARNIERMKASGPVSLGFDLEWRPFPRRGEPPCKVALMQLCMDKTHCYLMHIIHSGVPPILKSLLEDSSSVKVGVCIDNDARKMFNDYDVRVQPLTDLSIIANAKLAGPQRRWSLAALTEMITCKELPKPSNIRMGNWESCVLSKQQLQYAATDAYISWYLYEVLRSLPDYDVDAEKEIV</sequence>
<dbReference type="Proteomes" id="UP001231189">
    <property type="component" value="Unassembled WGS sequence"/>
</dbReference>
<evidence type="ECO:0000313" key="12">
    <source>
        <dbReference type="Proteomes" id="UP001231189"/>
    </source>
</evidence>
<dbReference type="InterPro" id="IPR012337">
    <property type="entry name" value="RNaseH-like_sf"/>
</dbReference>
<dbReference type="PANTHER" id="PTHR13620:SF109">
    <property type="entry name" value="3'-5' EXONUCLEASE"/>
    <property type="match status" value="1"/>
</dbReference>
<dbReference type="GO" id="GO:0046872">
    <property type="term" value="F:metal ion binding"/>
    <property type="evidence" value="ECO:0007669"/>
    <property type="project" value="UniProtKB-KW"/>
</dbReference>
<reference evidence="11" key="1">
    <citation type="submission" date="2023-07" db="EMBL/GenBank/DDBJ databases">
        <title>A chromosome-level genome assembly of Lolium multiflorum.</title>
        <authorList>
            <person name="Chen Y."/>
            <person name="Copetti D."/>
            <person name="Kolliker R."/>
            <person name="Studer B."/>
        </authorList>
    </citation>
    <scope>NUCLEOTIDE SEQUENCE</scope>
    <source>
        <strain evidence="11">02402/16</strain>
        <tissue evidence="11">Leaf</tissue>
    </source>
</reference>
<feature type="domain" description="3'-5' exonuclease" evidence="10">
    <location>
        <begin position="98"/>
        <end position="283"/>
    </location>
</feature>
<dbReference type="InterPro" id="IPR002562">
    <property type="entry name" value="3'-5'_exonuclease_dom"/>
</dbReference>
<dbReference type="PANTHER" id="PTHR13620">
    <property type="entry name" value="3-5 EXONUCLEASE"/>
    <property type="match status" value="1"/>
</dbReference>
<dbReference type="InterPro" id="IPR051132">
    <property type="entry name" value="3-5_Exonuclease_domain"/>
</dbReference>
<keyword evidence="6" id="KW-0460">Magnesium</keyword>
<comment type="subcellular location">
    <subcellularLocation>
        <location evidence="1">Nucleus</location>
    </subcellularLocation>
</comment>
<organism evidence="11 12">
    <name type="scientific">Lolium multiflorum</name>
    <name type="common">Italian ryegrass</name>
    <name type="synonym">Lolium perenne subsp. multiflorum</name>
    <dbReference type="NCBI Taxonomy" id="4521"/>
    <lineage>
        <taxon>Eukaryota</taxon>
        <taxon>Viridiplantae</taxon>
        <taxon>Streptophyta</taxon>
        <taxon>Embryophyta</taxon>
        <taxon>Tracheophyta</taxon>
        <taxon>Spermatophyta</taxon>
        <taxon>Magnoliopsida</taxon>
        <taxon>Liliopsida</taxon>
        <taxon>Poales</taxon>
        <taxon>Poaceae</taxon>
        <taxon>BOP clade</taxon>
        <taxon>Pooideae</taxon>
        <taxon>Poodae</taxon>
        <taxon>Poeae</taxon>
        <taxon>Poeae Chloroplast Group 2 (Poeae type)</taxon>
        <taxon>Loliodinae</taxon>
        <taxon>Loliinae</taxon>
        <taxon>Lolium</taxon>
    </lineage>
</organism>
<dbReference type="GO" id="GO:0003676">
    <property type="term" value="F:nucleic acid binding"/>
    <property type="evidence" value="ECO:0007669"/>
    <property type="project" value="InterPro"/>
</dbReference>
<dbReference type="CDD" id="cd06141">
    <property type="entry name" value="WRN_exo"/>
    <property type="match status" value="1"/>
</dbReference>
<evidence type="ECO:0000256" key="4">
    <source>
        <dbReference type="ARBA" id="ARBA00022801"/>
    </source>
</evidence>
<comment type="caution">
    <text evidence="11">The sequence shown here is derived from an EMBL/GenBank/DDBJ whole genome shotgun (WGS) entry which is preliminary data.</text>
</comment>
<gene>
    <name evidence="11" type="ORF">QYE76_068976</name>
</gene>
<dbReference type="EMBL" id="JAUUTY010000004">
    <property type="protein sequence ID" value="KAK1651171.1"/>
    <property type="molecule type" value="Genomic_DNA"/>
</dbReference>
<evidence type="ECO:0000256" key="6">
    <source>
        <dbReference type="ARBA" id="ARBA00022842"/>
    </source>
</evidence>
<dbReference type="GO" id="GO:0008408">
    <property type="term" value="F:3'-5' exonuclease activity"/>
    <property type="evidence" value="ECO:0007669"/>
    <property type="project" value="InterPro"/>
</dbReference>
<dbReference type="Pfam" id="PF01612">
    <property type="entry name" value="DNA_pol_A_exo1"/>
    <property type="match status" value="1"/>
</dbReference>
<proteinExistence type="predicted"/>
<accession>A0AAD8SFE3</accession>
<keyword evidence="7" id="KW-0539">Nucleus</keyword>
<dbReference type="SMART" id="SM00474">
    <property type="entry name" value="35EXOc"/>
    <property type="match status" value="1"/>
</dbReference>
<dbReference type="SUPFAM" id="SSF53098">
    <property type="entry name" value="Ribonuclease H-like"/>
    <property type="match status" value="1"/>
</dbReference>
<dbReference type="GO" id="GO:0005634">
    <property type="term" value="C:nucleus"/>
    <property type="evidence" value="ECO:0007669"/>
    <property type="project" value="UniProtKB-SubCell"/>
</dbReference>
<dbReference type="Gene3D" id="3.30.420.10">
    <property type="entry name" value="Ribonuclease H-like superfamily/Ribonuclease H"/>
    <property type="match status" value="1"/>
</dbReference>
<keyword evidence="2" id="KW-0540">Nuclease</keyword>
<dbReference type="FunFam" id="3.30.420.10:FF:000114">
    <property type="entry name" value="Werner Syndrome-like exonuclease"/>
    <property type="match status" value="1"/>
</dbReference>
<evidence type="ECO:0000313" key="11">
    <source>
        <dbReference type="EMBL" id="KAK1651171.1"/>
    </source>
</evidence>
<dbReference type="GO" id="GO:0006139">
    <property type="term" value="P:nucleobase-containing compound metabolic process"/>
    <property type="evidence" value="ECO:0007669"/>
    <property type="project" value="InterPro"/>
</dbReference>
<name>A0AAD8SFE3_LOLMU</name>
<keyword evidence="5" id="KW-0269">Exonuclease</keyword>
<dbReference type="InterPro" id="IPR036397">
    <property type="entry name" value="RNaseH_sf"/>
</dbReference>
<evidence type="ECO:0000256" key="8">
    <source>
        <dbReference type="ARBA" id="ARBA00040531"/>
    </source>
</evidence>
<evidence type="ECO:0000256" key="2">
    <source>
        <dbReference type="ARBA" id="ARBA00022722"/>
    </source>
</evidence>
<protein>
    <recommendedName>
        <fullName evidence="8">3'-5' exonuclease</fullName>
    </recommendedName>
    <alternativeName>
        <fullName evidence="9">Werner Syndrome-like exonuclease</fullName>
    </alternativeName>
</protein>
<evidence type="ECO:0000256" key="7">
    <source>
        <dbReference type="ARBA" id="ARBA00023242"/>
    </source>
</evidence>
<dbReference type="AlphaFoldDB" id="A0AAD8SFE3"/>